<dbReference type="AlphaFoldDB" id="A0A2P8DS55"/>
<comment type="caution">
    <text evidence="2">The sequence shown here is derived from an EMBL/GenBank/DDBJ whole genome shotgun (WGS) entry which is preliminary data.</text>
</comment>
<organism evidence="2 3">
    <name type="scientific">Murinocardiopsis flavida</name>
    <dbReference type="NCBI Taxonomy" id="645275"/>
    <lineage>
        <taxon>Bacteria</taxon>
        <taxon>Bacillati</taxon>
        <taxon>Actinomycetota</taxon>
        <taxon>Actinomycetes</taxon>
        <taxon>Streptosporangiales</taxon>
        <taxon>Nocardiopsidaceae</taxon>
        <taxon>Murinocardiopsis</taxon>
    </lineage>
</organism>
<feature type="region of interest" description="Disordered" evidence="1">
    <location>
        <begin position="95"/>
        <end position="114"/>
    </location>
</feature>
<evidence type="ECO:0000256" key="1">
    <source>
        <dbReference type="SAM" id="MobiDB-lite"/>
    </source>
</evidence>
<dbReference type="Proteomes" id="UP000240542">
    <property type="component" value="Unassembled WGS sequence"/>
</dbReference>
<protein>
    <submittedName>
        <fullName evidence="2">Uncharacterized protein</fullName>
    </submittedName>
</protein>
<proteinExistence type="predicted"/>
<keyword evidence="3" id="KW-1185">Reference proteome</keyword>
<dbReference type="EMBL" id="PYGA01000002">
    <property type="protein sequence ID" value="PSL00041.1"/>
    <property type="molecule type" value="Genomic_DNA"/>
</dbReference>
<reference evidence="2 3" key="1">
    <citation type="submission" date="2018-03" db="EMBL/GenBank/DDBJ databases">
        <title>Genomic Encyclopedia of Archaeal and Bacterial Type Strains, Phase II (KMG-II): from individual species to whole genera.</title>
        <authorList>
            <person name="Goeker M."/>
        </authorList>
    </citation>
    <scope>NUCLEOTIDE SEQUENCE [LARGE SCALE GENOMIC DNA]</scope>
    <source>
        <strain evidence="2 3">DSM 45312</strain>
    </source>
</reference>
<sequence>MALKHAGATGRGTRPFRRDLLRMIALAGIIELAESAPEAIESYTVTTSDGRRFQLGPDEVEPFLLGVNVAHHAATGEQLNIAGVLDELAEQDQTDRTRASLKRLGELQRRPGKR</sequence>
<accession>A0A2P8DS55</accession>
<evidence type="ECO:0000313" key="2">
    <source>
        <dbReference type="EMBL" id="PSL00041.1"/>
    </source>
</evidence>
<gene>
    <name evidence="2" type="ORF">CLV63_102167</name>
</gene>
<name>A0A2P8DS55_9ACTN</name>
<evidence type="ECO:0000313" key="3">
    <source>
        <dbReference type="Proteomes" id="UP000240542"/>
    </source>
</evidence>